<comment type="caution">
    <text evidence="1">The sequence shown here is derived from an EMBL/GenBank/DDBJ whole genome shotgun (WGS) entry which is preliminary data.</text>
</comment>
<organism evidence="1 2">
    <name type="scientific">Ameca splendens</name>
    <dbReference type="NCBI Taxonomy" id="208324"/>
    <lineage>
        <taxon>Eukaryota</taxon>
        <taxon>Metazoa</taxon>
        <taxon>Chordata</taxon>
        <taxon>Craniata</taxon>
        <taxon>Vertebrata</taxon>
        <taxon>Euteleostomi</taxon>
        <taxon>Actinopterygii</taxon>
        <taxon>Neopterygii</taxon>
        <taxon>Teleostei</taxon>
        <taxon>Neoteleostei</taxon>
        <taxon>Acanthomorphata</taxon>
        <taxon>Ovalentaria</taxon>
        <taxon>Atherinomorphae</taxon>
        <taxon>Cyprinodontiformes</taxon>
        <taxon>Goodeidae</taxon>
        <taxon>Ameca</taxon>
    </lineage>
</organism>
<sequence>MSFCLQRDISALCPSVQFLWGPAWKRRKCTTVLLRVIRHFAFQDITAKVEVLYWLLRTNLGLRARFILLFEDPDFNNQLCTLTDIKGLPLERATIKVIFTSDDTSDSTLDTCSLLSVSSIQSVILLNALISCGTAIKRSKLQIY</sequence>
<name>A0ABV0ZSK5_9TELE</name>
<keyword evidence="2" id="KW-1185">Reference proteome</keyword>
<evidence type="ECO:0000313" key="2">
    <source>
        <dbReference type="Proteomes" id="UP001469553"/>
    </source>
</evidence>
<reference evidence="1 2" key="1">
    <citation type="submission" date="2021-06" db="EMBL/GenBank/DDBJ databases">
        <authorList>
            <person name="Palmer J.M."/>
        </authorList>
    </citation>
    <scope>NUCLEOTIDE SEQUENCE [LARGE SCALE GENOMIC DNA]</scope>
    <source>
        <strain evidence="1 2">AS_MEX2019</strain>
        <tissue evidence="1">Muscle</tissue>
    </source>
</reference>
<dbReference type="EMBL" id="JAHRIP010071048">
    <property type="protein sequence ID" value="MEQ2309115.1"/>
    <property type="molecule type" value="Genomic_DNA"/>
</dbReference>
<gene>
    <name evidence="1" type="ORF">AMECASPLE_035290</name>
</gene>
<dbReference type="Proteomes" id="UP001469553">
    <property type="component" value="Unassembled WGS sequence"/>
</dbReference>
<proteinExistence type="predicted"/>
<evidence type="ECO:0000313" key="1">
    <source>
        <dbReference type="EMBL" id="MEQ2309115.1"/>
    </source>
</evidence>
<accession>A0ABV0ZSK5</accession>
<protein>
    <submittedName>
        <fullName evidence="1">Uncharacterized protein</fullName>
    </submittedName>
</protein>